<organism evidence="6 7">
    <name type="scientific">Fusarium circinatum</name>
    <name type="common">Pitch canker fungus</name>
    <name type="synonym">Gibberella circinata</name>
    <dbReference type="NCBI Taxonomy" id="48490"/>
    <lineage>
        <taxon>Eukaryota</taxon>
        <taxon>Fungi</taxon>
        <taxon>Dikarya</taxon>
        <taxon>Ascomycota</taxon>
        <taxon>Pezizomycotina</taxon>
        <taxon>Sordariomycetes</taxon>
        <taxon>Hypocreomycetidae</taxon>
        <taxon>Hypocreales</taxon>
        <taxon>Nectriaceae</taxon>
        <taxon>Fusarium</taxon>
        <taxon>Fusarium fujikuroi species complex</taxon>
    </lineage>
</organism>
<dbReference type="Gene3D" id="1.25.40.20">
    <property type="entry name" value="Ankyrin repeat-containing domain"/>
    <property type="match status" value="4"/>
</dbReference>
<feature type="region of interest" description="Disordered" evidence="4">
    <location>
        <begin position="1247"/>
        <end position="1269"/>
    </location>
</feature>
<feature type="region of interest" description="Disordered" evidence="4">
    <location>
        <begin position="1097"/>
        <end position="1134"/>
    </location>
</feature>
<sequence length="1487" mass="164806">MISDEYLVKDTSLRDLVILLKAQGLNITKGQLEYKLKSWNLSKNMDKETWQYIDRKIRKRKDEGKDSDVIHRGKILKKVKVKKETNRHRETNIFARFKTRCVMAEIPQADIAKSLMMSMLTSGEENRSVALLKLIAGANNAIPESYPGEHEEIAQNMLAGHWSESSSKCFELMVYMMSNSMLVQDNRHLWFIFNLMENEAMDTVTEFKKLRNEKPAIRAFLEKLFQLAMRVVTSVAIGSSIDYSKYLARIKWLLEVGIDPNCHCHVVFRRSPVLATPIQQAVDAGSLDLAHLLLRFQARADLPHGATNETAFVNLVLESRSSDAVRLRMLNLLFDHKFLSEDEMLRAAIELGDTRLVLDVLEHDPDVTSYKTAWLHPVCRRQQTNGQSYLANSSTLMMAVQAGGTMADYMLDHLLRRGQPTPTVLADAYIAAAYAGHYSIILRLDQLHVYKTICNREGITPLQAAVVGGDPRVCKHLLERYGGASTLLLLVAAELLKVDILQLLIDYGGDPNNPLYRDDFKLYRYLNMSFSGYELPSSILGILIHRNIRNISIEQSIRTLIQNGACLSRGDIAELSRRGFHGCLEVALAVGGNPNDEDESKCTALQYALDGSWSISNNGQASWGFRSAELLIETGAKLNGGEVVRAIDLQQKDLIMCLLRHGGTLTEVDGAGRGCLEAEIIAQNDPFQQEALEMQDFAIDAGPFCAAIHGQDWDLAGRLFERAHNPKGCHLLEGTAVGLAAQAGQLEILDKLLTRFTHPSVLCSAILPYRLRDGDIITLERDQQRLDYWRASKYEYVSKRIEASPLTLATLGNDTSGFRELLRRGCCMDRVAWSVVAESDRSSEYLRLLREFGCGLESPTKYDSELHTALCKTIKVGKDDLAKYLVEVGADVNRFDISTATHLSPLQCAIMEGNVNMTVYLLDNGANINAPPAYDKGATALQYAAICGYFGLAQHLIQLGARVNARGSSRFGRSALQGAAEHGRLDILALLVYHGAVTTGPGRQQLVTAVAYAQAGAHNTAAMWLKDNCGWDDTDQDALERIDVADETWMGCLMSFCCDEYHDNNAQCTYHYTQEQREEHIRHCLRCLRVRYRRDCEDGSDEDSISSSSDGDEDMETEDDETYPANDESGPNLAGAMATETRHRGVHDQVARLLPITLRFFAILALPIILNSMIALWLFLGLLALSTESVADGLCETSLGSSAVDTIHTSTTTRKGTITITDKIVIQTVPLNVTKSKPRLTRVPVTDKTASQRNGTVGNDTRPTDIRANPSTVGIIKTTTISAIFTKLATVTAKPEAKIATITVTKPSFVNHTGTMTKTETNRNTITTTTYFTTTIGRRPGFTAIRDNMERISSELQETTTTVGFAAELFSHTLLFICTDDMRVKTTITTTSLRAQTEGLPRSSTSTSIVTVWTAINETLYPSDLATTVTTTVNPIQTALINVTKSITVNETGNHTGKTNSPKDALPSLRSGQFKLPLLGAWEQSFR</sequence>
<dbReference type="PANTHER" id="PTHR24123">
    <property type="entry name" value="ANKYRIN REPEAT-CONTAINING"/>
    <property type="match status" value="1"/>
</dbReference>
<dbReference type="SMART" id="SM00248">
    <property type="entry name" value="ANK"/>
    <property type="match status" value="10"/>
</dbReference>
<proteinExistence type="predicted"/>
<comment type="caution">
    <text evidence="6">The sequence shown here is derived from an EMBL/GenBank/DDBJ whole genome shotgun (WGS) entry which is preliminary data.</text>
</comment>
<dbReference type="PROSITE" id="PS50088">
    <property type="entry name" value="ANK_REPEAT"/>
    <property type="match status" value="2"/>
</dbReference>
<dbReference type="InterPro" id="IPR036770">
    <property type="entry name" value="Ankyrin_rpt-contain_sf"/>
</dbReference>
<keyword evidence="5" id="KW-0812">Transmembrane</keyword>
<keyword evidence="5" id="KW-0472">Membrane</keyword>
<keyword evidence="1" id="KW-0677">Repeat</keyword>
<dbReference type="EMBL" id="JAAQPE010000507">
    <property type="protein sequence ID" value="KAF5660699.1"/>
    <property type="molecule type" value="Genomic_DNA"/>
</dbReference>
<evidence type="ECO:0000256" key="2">
    <source>
        <dbReference type="ARBA" id="ARBA00023043"/>
    </source>
</evidence>
<accession>A0A8H5SVG3</accession>
<gene>
    <name evidence="6" type="ORF">FCIRC_12057</name>
</gene>
<dbReference type="SUPFAM" id="SSF48403">
    <property type="entry name" value="Ankyrin repeat"/>
    <property type="match status" value="2"/>
</dbReference>
<dbReference type="InterPro" id="IPR002110">
    <property type="entry name" value="Ankyrin_rpt"/>
</dbReference>
<evidence type="ECO:0000313" key="7">
    <source>
        <dbReference type="Proteomes" id="UP000572754"/>
    </source>
</evidence>
<dbReference type="PANTHER" id="PTHR24123:SF33">
    <property type="entry name" value="PROTEIN HOS4"/>
    <property type="match status" value="1"/>
</dbReference>
<evidence type="ECO:0000256" key="4">
    <source>
        <dbReference type="SAM" id="MobiDB-lite"/>
    </source>
</evidence>
<feature type="compositionally biased region" description="Acidic residues" evidence="4">
    <location>
        <begin position="1098"/>
        <end position="1122"/>
    </location>
</feature>
<dbReference type="PROSITE" id="PS50297">
    <property type="entry name" value="ANK_REP_REGION"/>
    <property type="match status" value="2"/>
</dbReference>
<name>A0A8H5SVG3_FUSCI</name>
<evidence type="ECO:0000256" key="3">
    <source>
        <dbReference type="PROSITE-ProRule" id="PRU00023"/>
    </source>
</evidence>
<reference evidence="7" key="1">
    <citation type="journal article" date="2020" name="BMC Genomics">
        <title>Correction to: Identification and distribution of gene clusters required for synthesis of sphingolipid metabolism inhibitors in diverse species of the filamentous fungus Fusarium.</title>
        <authorList>
            <person name="Kim H.S."/>
            <person name="Lohmar J.M."/>
            <person name="Busman M."/>
            <person name="Brown D.W."/>
            <person name="Naumann T.A."/>
            <person name="Divon H.H."/>
            <person name="Lysoe E."/>
            <person name="Uhlig S."/>
            <person name="Proctor R.H."/>
        </authorList>
    </citation>
    <scope>NUCLEOTIDE SEQUENCE [LARGE SCALE GENOMIC DNA]</scope>
    <source>
        <strain evidence="7">NRRL 25331</strain>
    </source>
</reference>
<dbReference type="Pfam" id="PF12796">
    <property type="entry name" value="Ank_2"/>
    <property type="match status" value="1"/>
</dbReference>
<evidence type="ECO:0000256" key="1">
    <source>
        <dbReference type="ARBA" id="ARBA00022737"/>
    </source>
</evidence>
<evidence type="ECO:0000313" key="6">
    <source>
        <dbReference type="EMBL" id="KAF5660699.1"/>
    </source>
</evidence>
<feature type="repeat" description="ANK" evidence="3">
    <location>
        <begin position="901"/>
        <end position="933"/>
    </location>
</feature>
<feature type="compositionally biased region" description="Polar residues" evidence="4">
    <location>
        <begin position="1248"/>
        <end position="1261"/>
    </location>
</feature>
<keyword evidence="2 3" id="KW-0040">ANK repeat</keyword>
<feature type="transmembrane region" description="Helical" evidence="5">
    <location>
        <begin position="1160"/>
        <end position="1185"/>
    </location>
</feature>
<protein>
    <submittedName>
        <fullName evidence="6">Sex-determining fem-1</fullName>
    </submittedName>
</protein>
<dbReference type="InterPro" id="IPR051165">
    <property type="entry name" value="Multifunctional_ANK_Repeat"/>
</dbReference>
<dbReference type="Proteomes" id="UP000572754">
    <property type="component" value="Unassembled WGS sequence"/>
</dbReference>
<evidence type="ECO:0000256" key="5">
    <source>
        <dbReference type="SAM" id="Phobius"/>
    </source>
</evidence>
<feature type="repeat" description="ANK" evidence="3">
    <location>
        <begin position="936"/>
        <end position="968"/>
    </location>
</feature>
<keyword evidence="7" id="KW-1185">Reference proteome</keyword>
<reference evidence="6 7" key="2">
    <citation type="submission" date="2020-05" db="EMBL/GenBank/DDBJ databases">
        <title>Identification and distribution of gene clusters putatively required for synthesis of sphingolipid metabolism inhibitors in phylogenetically diverse species of the filamentous fungus Fusarium.</title>
        <authorList>
            <person name="Kim H.-S."/>
            <person name="Busman M."/>
            <person name="Brown D.W."/>
            <person name="Divon H."/>
            <person name="Uhlig S."/>
            <person name="Proctor R.H."/>
        </authorList>
    </citation>
    <scope>NUCLEOTIDE SEQUENCE [LARGE SCALE GENOMIC DNA]</scope>
    <source>
        <strain evidence="6 7">NRRL 25331</strain>
    </source>
</reference>
<keyword evidence="5" id="KW-1133">Transmembrane helix</keyword>